<dbReference type="OrthoDB" id="6262491at2759"/>
<dbReference type="InterPro" id="IPR036322">
    <property type="entry name" value="WD40_repeat_dom_sf"/>
</dbReference>
<dbReference type="InterPro" id="IPR015943">
    <property type="entry name" value="WD40/YVTN_repeat-like_dom_sf"/>
</dbReference>
<feature type="compositionally biased region" description="Gly residues" evidence="3">
    <location>
        <begin position="215"/>
        <end position="224"/>
    </location>
</feature>
<name>A0A5C3KFF3_COPMA</name>
<feature type="compositionally biased region" description="Basic and acidic residues" evidence="3">
    <location>
        <begin position="105"/>
        <end position="116"/>
    </location>
</feature>
<evidence type="ECO:0000256" key="1">
    <source>
        <dbReference type="ARBA" id="ARBA00022574"/>
    </source>
</evidence>
<feature type="region of interest" description="Disordered" evidence="3">
    <location>
        <begin position="55"/>
        <end position="224"/>
    </location>
</feature>
<dbReference type="EMBL" id="ML210402">
    <property type="protein sequence ID" value="TFK18423.1"/>
    <property type="molecule type" value="Genomic_DNA"/>
</dbReference>
<dbReference type="Pfam" id="PF00400">
    <property type="entry name" value="WD40"/>
    <property type="match status" value="2"/>
</dbReference>
<keyword evidence="5" id="KW-1185">Reference proteome</keyword>
<dbReference type="GO" id="GO:1990234">
    <property type="term" value="C:transferase complex"/>
    <property type="evidence" value="ECO:0007669"/>
    <property type="project" value="UniProtKB-ARBA"/>
</dbReference>
<dbReference type="Proteomes" id="UP000307440">
    <property type="component" value="Unassembled WGS sequence"/>
</dbReference>
<feature type="compositionally biased region" description="Basic and acidic residues" evidence="3">
    <location>
        <begin position="74"/>
        <end position="90"/>
    </location>
</feature>
<dbReference type="AlphaFoldDB" id="A0A5C3KFF3"/>
<sequence length="514" mass="54920">MSVGSKRQDKQVHNRWQLGQVLQQTQRAQWARQAAIGMGGDGVVGGGHLQQAQRAGERAAVASRTSTAQQARMGMKDREACGSCNEHEGQLGRGRWPVAPVTSTKGDEREGQEARQARAAPATSKKGRRQAAPAKGAKGVKGREHARRHLQQAQWARAGGEAGGSCDEREGQGSARQAAPAMSAKGGEARGGRGRAATATSGAGTRVGEPQAQAGGEGARGGEGAMSAVVACPGVEQQGDEEAQLKWEQGGNREREERLMGGLFHDLFLCMAAARPLYSSHTPAARLWHGLCMAAAPEPYQSCTPATWLWHGLHTAAAPEPCQSRVKAAPAPYQGRTAAVRPLQGPVGEGKVLKESLILATRALLHGSVGVWWCRGLEKKTEKRTHAPAFLASEVLPNPHAKVGVWMLWDRTVCIWDAKTGQQVGEPLQGHTDKVNSVVFSPDGRRIVLDHMAKLSEFGTWRRARKPLQGHTKTGKEAAAGTHKLGYLIASGSFDETVWIWDSKLALSADLVDD</sequence>
<accession>A0A5C3KFF3</accession>
<feature type="compositionally biased region" description="Basic residues" evidence="3">
    <location>
        <begin position="138"/>
        <end position="150"/>
    </location>
</feature>
<evidence type="ECO:0000256" key="2">
    <source>
        <dbReference type="ARBA" id="ARBA00022737"/>
    </source>
</evidence>
<keyword evidence="2" id="KW-0677">Repeat</keyword>
<dbReference type="Gene3D" id="2.130.10.10">
    <property type="entry name" value="YVTN repeat-like/Quinoprotein amine dehydrogenase"/>
    <property type="match status" value="1"/>
</dbReference>
<dbReference type="PANTHER" id="PTHR22847:SF637">
    <property type="entry name" value="WD REPEAT DOMAIN 5B"/>
    <property type="match status" value="1"/>
</dbReference>
<organism evidence="4 5">
    <name type="scientific">Coprinopsis marcescibilis</name>
    <name type="common">Agaric fungus</name>
    <name type="synonym">Psathyrella marcescibilis</name>
    <dbReference type="NCBI Taxonomy" id="230819"/>
    <lineage>
        <taxon>Eukaryota</taxon>
        <taxon>Fungi</taxon>
        <taxon>Dikarya</taxon>
        <taxon>Basidiomycota</taxon>
        <taxon>Agaricomycotina</taxon>
        <taxon>Agaricomycetes</taxon>
        <taxon>Agaricomycetidae</taxon>
        <taxon>Agaricales</taxon>
        <taxon>Agaricineae</taxon>
        <taxon>Psathyrellaceae</taxon>
        <taxon>Coprinopsis</taxon>
    </lineage>
</organism>
<dbReference type="STRING" id="230819.A0A5C3KFF3"/>
<evidence type="ECO:0000256" key="3">
    <source>
        <dbReference type="SAM" id="MobiDB-lite"/>
    </source>
</evidence>
<feature type="compositionally biased region" description="Low complexity" evidence="3">
    <location>
        <begin position="195"/>
        <end position="214"/>
    </location>
</feature>
<evidence type="ECO:0000313" key="4">
    <source>
        <dbReference type="EMBL" id="TFK18423.1"/>
    </source>
</evidence>
<dbReference type="SMART" id="SM00320">
    <property type="entry name" value="WD40"/>
    <property type="match status" value="1"/>
</dbReference>
<gene>
    <name evidence="4" type="ORF">FA15DRAFT_660682</name>
</gene>
<proteinExistence type="predicted"/>
<keyword evidence="1" id="KW-0853">WD repeat</keyword>
<protein>
    <submittedName>
        <fullName evidence="4">Uncharacterized protein</fullName>
    </submittedName>
</protein>
<reference evidence="4 5" key="1">
    <citation type="journal article" date="2019" name="Nat. Ecol. Evol.">
        <title>Megaphylogeny resolves global patterns of mushroom evolution.</title>
        <authorList>
            <person name="Varga T."/>
            <person name="Krizsan K."/>
            <person name="Foldi C."/>
            <person name="Dima B."/>
            <person name="Sanchez-Garcia M."/>
            <person name="Sanchez-Ramirez S."/>
            <person name="Szollosi G.J."/>
            <person name="Szarkandi J.G."/>
            <person name="Papp V."/>
            <person name="Albert L."/>
            <person name="Andreopoulos W."/>
            <person name="Angelini C."/>
            <person name="Antonin V."/>
            <person name="Barry K.W."/>
            <person name="Bougher N.L."/>
            <person name="Buchanan P."/>
            <person name="Buyck B."/>
            <person name="Bense V."/>
            <person name="Catcheside P."/>
            <person name="Chovatia M."/>
            <person name="Cooper J."/>
            <person name="Damon W."/>
            <person name="Desjardin D."/>
            <person name="Finy P."/>
            <person name="Geml J."/>
            <person name="Haridas S."/>
            <person name="Hughes K."/>
            <person name="Justo A."/>
            <person name="Karasinski D."/>
            <person name="Kautmanova I."/>
            <person name="Kiss B."/>
            <person name="Kocsube S."/>
            <person name="Kotiranta H."/>
            <person name="LaButti K.M."/>
            <person name="Lechner B.E."/>
            <person name="Liimatainen K."/>
            <person name="Lipzen A."/>
            <person name="Lukacs Z."/>
            <person name="Mihaltcheva S."/>
            <person name="Morgado L.N."/>
            <person name="Niskanen T."/>
            <person name="Noordeloos M.E."/>
            <person name="Ohm R.A."/>
            <person name="Ortiz-Santana B."/>
            <person name="Ovrebo C."/>
            <person name="Racz N."/>
            <person name="Riley R."/>
            <person name="Savchenko A."/>
            <person name="Shiryaev A."/>
            <person name="Soop K."/>
            <person name="Spirin V."/>
            <person name="Szebenyi C."/>
            <person name="Tomsovsky M."/>
            <person name="Tulloss R.E."/>
            <person name="Uehling J."/>
            <person name="Grigoriev I.V."/>
            <person name="Vagvolgyi C."/>
            <person name="Papp T."/>
            <person name="Martin F.M."/>
            <person name="Miettinen O."/>
            <person name="Hibbett D.S."/>
            <person name="Nagy L.G."/>
        </authorList>
    </citation>
    <scope>NUCLEOTIDE SEQUENCE [LARGE SCALE GENOMIC DNA]</scope>
    <source>
        <strain evidence="4 5">CBS 121175</strain>
    </source>
</reference>
<evidence type="ECO:0000313" key="5">
    <source>
        <dbReference type="Proteomes" id="UP000307440"/>
    </source>
</evidence>
<dbReference type="PANTHER" id="PTHR22847">
    <property type="entry name" value="WD40 REPEAT PROTEIN"/>
    <property type="match status" value="1"/>
</dbReference>
<dbReference type="InterPro" id="IPR001680">
    <property type="entry name" value="WD40_rpt"/>
</dbReference>
<dbReference type="SUPFAM" id="SSF50978">
    <property type="entry name" value="WD40 repeat-like"/>
    <property type="match status" value="1"/>
</dbReference>